<evidence type="ECO:0000313" key="8">
    <source>
        <dbReference type="Proteomes" id="UP001328107"/>
    </source>
</evidence>
<proteinExistence type="inferred from homology"/>
<dbReference type="PANTHER" id="PTHR45255">
    <property type="entry name" value="DNAJ HOMOLOG SUBFAMILY C MEMBER 24"/>
    <property type="match status" value="1"/>
</dbReference>
<evidence type="ECO:0000259" key="6">
    <source>
        <dbReference type="PROSITE" id="PS51074"/>
    </source>
</evidence>
<dbReference type="Gene3D" id="1.10.287.110">
    <property type="entry name" value="DnaJ domain"/>
    <property type="match status" value="1"/>
</dbReference>
<comment type="caution">
    <text evidence="7">The sequence shown here is derived from an EMBL/GenBank/DDBJ whole genome shotgun (WGS) entry which is preliminary data.</text>
</comment>
<evidence type="ECO:0000256" key="3">
    <source>
        <dbReference type="ARBA" id="ARBA00022833"/>
    </source>
</evidence>
<feature type="domain" description="DPH-type MB" evidence="6">
    <location>
        <begin position="73"/>
        <end position="132"/>
    </location>
</feature>
<dbReference type="InterPro" id="IPR001623">
    <property type="entry name" value="DnaJ_domain"/>
</dbReference>
<dbReference type="SMART" id="SM00271">
    <property type="entry name" value="DnaJ"/>
    <property type="match status" value="1"/>
</dbReference>
<comment type="similarity">
    <text evidence="1">Belongs to the DPH4 family.</text>
</comment>
<dbReference type="SUPFAM" id="SSF144217">
    <property type="entry name" value="CSL zinc finger"/>
    <property type="match status" value="1"/>
</dbReference>
<evidence type="ECO:0000256" key="2">
    <source>
        <dbReference type="ARBA" id="ARBA00022723"/>
    </source>
</evidence>
<dbReference type="PROSITE" id="PS50076">
    <property type="entry name" value="DNAJ_2"/>
    <property type="match status" value="1"/>
</dbReference>
<dbReference type="Pfam" id="PF05207">
    <property type="entry name" value="Zn_ribbon_CSL"/>
    <property type="match status" value="1"/>
</dbReference>
<dbReference type="InterPro" id="IPR007872">
    <property type="entry name" value="DPH_MB_dom"/>
</dbReference>
<keyword evidence="8" id="KW-1185">Reference proteome</keyword>
<evidence type="ECO:0000256" key="1">
    <source>
        <dbReference type="ARBA" id="ARBA00006169"/>
    </source>
</evidence>
<protein>
    <submittedName>
        <fullName evidence="7">Uncharacterized protein</fullName>
    </submittedName>
</protein>
<dbReference type="InterPro" id="IPR036671">
    <property type="entry name" value="DPH_MB_sf"/>
</dbReference>
<keyword evidence="2" id="KW-0479">Metal-binding</keyword>
<organism evidence="7 8">
    <name type="scientific">Pristionchus mayeri</name>
    <dbReference type="NCBI Taxonomy" id="1317129"/>
    <lineage>
        <taxon>Eukaryota</taxon>
        <taxon>Metazoa</taxon>
        <taxon>Ecdysozoa</taxon>
        <taxon>Nematoda</taxon>
        <taxon>Chromadorea</taxon>
        <taxon>Rhabditida</taxon>
        <taxon>Rhabditina</taxon>
        <taxon>Diplogasteromorpha</taxon>
        <taxon>Diplogasteroidea</taxon>
        <taxon>Neodiplogasteridae</taxon>
        <taxon>Pristionchus</taxon>
    </lineage>
</organism>
<dbReference type="GO" id="GO:0001671">
    <property type="term" value="F:ATPase activator activity"/>
    <property type="evidence" value="ECO:0007669"/>
    <property type="project" value="TreeGrafter"/>
</dbReference>
<dbReference type="EMBL" id="BTRK01000004">
    <property type="protein sequence ID" value="GMR47989.1"/>
    <property type="molecule type" value="Genomic_DNA"/>
</dbReference>
<dbReference type="GO" id="GO:0008198">
    <property type="term" value="F:ferrous iron binding"/>
    <property type="evidence" value="ECO:0007669"/>
    <property type="project" value="TreeGrafter"/>
</dbReference>
<dbReference type="PROSITE" id="PS51074">
    <property type="entry name" value="DPH_MB"/>
    <property type="match status" value="1"/>
</dbReference>
<dbReference type="Pfam" id="PF00226">
    <property type="entry name" value="DnaJ"/>
    <property type="match status" value="1"/>
</dbReference>
<feature type="domain" description="J" evidence="5">
    <location>
        <begin position="3"/>
        <end position="66"/>
    </location>
</feature>
<evidence type="ECO:0000256" key="4">
    <source>
        <dbReference type="ARBA" id="ARBA00023004"/>
    </source>
</evidence>
<dbReference type="PRINTS" id="PR00625">
    <property type="entry name" value="JDOMAIN"/>
</dbReference>
<accession>A0AAN5CP38</accession>
<evidence type="ECO:0000259" key="5">
    <source>
        <dbReference type="PROSITE" id="PS50076"/>
    </source>
</evidence>
<reference evidence="8" key="1">
    <citation type="submission" date="2022-10" db="EMBL/GenBank/DDBJ databases">
        <title>Genome assembly of Pristionchus species.</title>
        <authorList>
            <person name="Yoshida K."/>
            <person name="Sommer R.J."/>
        </authorList>
    </citation>
    <scope>NUCLEOTIDE SEQUENCE [LARGE SCALE GENOMIC DNA]</scope>
    <source>
        <strain evidence="8">RS5460</strain>
    </source>
</reference>
<name>A0AAN5CP38_9BILA</name>
<dbReference type="CDD" id="cd06257">
    <property type="entry name" value="DnaJ"/>
    <property type="match status" value="1"/>
</dbReference>
<keyword evidence="3" id="KW-0862">Zinc</keyword>
<dbReference type="SUPFAM" id="SSF46565">
    <property type="entry name" value="Chaperone J-domain"/>
    <property type="match status" value="1"/>
</dbReference>
<evidence type="ECO:0000313" key="7">
    <source>
        <dbReference type="EMBL" id="GMR47989.1"/>
    </source>
</evidence>
<sequence>MRSFYEILGVEENSSQEEIKIAYHDLLRKSHPDKGNDQAEATIQLVAVIGKTLRDKTNRDNYDRWLREQRLRAARGTIVESIEVRQEEIHHLVEYCRCGDEYDIDREQLLQVVDIGVFECPSCSLCLQVLRKTE</sequence>
<dbReference type="Proteomes" id="UP001328107">
    <property type="component" value="Unassembled WGS sequence"/>
</dbReference>
<dbReference type="InterPro" id="IPR036869">
    <property type="entry name" value="J_dom_sf"/>
</dbReference>
<dbReference type="Gene3D" id="3.10.660.10">
    <property type="entry name" value="DPH Zinc finger"/>
    <property type="match status" value="1"/>
</dbReference>
<keyword evidence="4" id="KW-0408">Iron</keyword>
<dbReference type="AlphaFoldDB" id="A0AAN5CP38"/>
<dbReference type="PANTHER" id="PTHR45255:SF1">
    <property type="entry name" value="DNAJ HOMOLOG SUBFAMILY C MEMBER 24"/>
    <property type="match status" value="1"/>
</dbReference>
<gene>
    <name evidence="7" type="ORF">PMAYCL1PPCAC_18184</name>
</gene>